<dbReference type="InterPro" id="IPR050166">
    <property type="entry name" value="ABC_transporter_ATP-bind"/>
</dbReference>
<name>A0A4R3LV35_9BURK</name>
<dbReference type="EMBL" id="SMAJ01000012">
    <property type="protein sequence ID" value="TCT04480.1"/>
    <property type="molecule type" value="Genomic_DNA"/>
</dbReference>
<evidence type="ECO:0000313" key="8">
    <source>
        <dbReference type="Proteomes" id="UP000295525"/>
    </source>
</evidence>
<dbReference type="CDD" id="cd03293">
    <property type="entry name" value="ABC_NrtD_SsuB_transporters"/>
    <property type="match status" value="1"/>
</dbReference>
<reference evidence="7 8" key="1">
    <citation type="submission" date="2019-03" db="EMBL/GenBank/DDBJ databases">
        <title>Genomic Encyclopedia of Type Strains, Phase IV (KMG-IV): sequencing the most valuable type-strain genomes for metagenomic binning, comparative biology and taxonomic classification.</title>
        <authorList>
            <person name="Goeker M."/>
        </authorList>
    </citation>
    <scope>NUCLEOTIDE SEQUENCE [LARGE SCALE GENOMIC DNA]</scope>
    <source>
        <strain evidence="7 8">DSM 24591</strain>
    </source>
</reference>
<evidence type="ECO:0000256" key="3">
    <source>
        <dbReference type="ARBA" id="ARBA00022475"/>
    </source>
</evidence>
<dbReference type="InterPro" id="IPR003439">
    <property type="entry name" value="ABC_transporter-like_ATP-bd"/>
</dbReference>
<accession>A0A4R3LV35</accession>
<dbReference type="SMART" id="SM00382">
    <property type="entry name" value="AAA"/>
    <property type="match status" value="1"/>
</dbReference>
<dbReference type="PANTHER" id="PTHR42788:SF19">
    <property type="entry name" value="ALIPHATIC SULFONATES IMPORT ATP-BINDING PROTEIN SSUB 2"/>
    <property type="match status" value="1"/>
</dbReference>
<evidence type="ECO:0000313" key="7">
    <source>
        <dbReference type="EMBL" id="TCT04480.1"/>
    </source>
</evidence>
<dbReference type="GO" id="GO:0005524">
    <property type="term" value="F:ATP binding"/>
    <property type="evidence" value="ECO:0007669"/>
    <property type="project" value="UniProtKB-KW"/>
</dbReference>
<gene>
    <name evidence="7" type="ORF">EDC26_11273</name>
</gene>
<dbReference type="PROSITE" id="PS50893">
    <property type="entry name" value="ABC_TRANSPORTER_2"/>
    <property type="match status" value="1"/>
</dbReference>
<evidence type="ECO:0000256" key="1">
    <source>
        <dbReference type="ARBA" id="ARBA00005417"/>
    </source>
</evidence>
<evidence type="ECO:0000256" key="2">
    <source>
        <dbReference type="ARBA" id="ARBA00022448"/>
    </source>
</evidence>
<keyword evidence="8" id="KW-1185">Reference proteome</keyword>
<dbReference type="AlphaFoldDB" id="A0A4R3LV35"/>
<sequence length="275" mass="30425">MDMPLHASPARNIVLDANGIELSYPQENRASNTVLHDFSLQLAQGEIVAVLGPSGVGKSSLLRVLAGLQAPDKGIVHVKGEPLRGPHPRLSFVFQDPSLLPWLTLEENVGFGLDFTHQAPITRDEKQQRVRAAIAEVDLQRASQRYPAELSGGMAQRTALARSLARQPEILLLDEPFSALDEITRGEMQTLLQQITVRRQASAILVTHDIDEALILADRILLIGRYPGRLIGQWHIDQPHPRDEAAPELIHLRIEIVAALRDARRTAPHHAHLDS</sequence>
<proteinExistence type="inferred from homology"/>
<keyword evidence="3" id="KW-0472">Membrane</keyword>
<keyword evidence="5 7" id="KW-0067">ATP-binding</keyword>
<organism evidence="7 8">
    <name type="scientific">Paralcaligenes ureilyticus</name>
    <dbReference type="NCBI Taxonomy" id="627131"/>
    <lineage>
        <taxon>Bacteria</taxon>
        <taxon>Pseudomonadati</taxon>
        <taxon>Pseudomonadota</taxon>
        <taxon>Betaproteobacteria</taxon>
        <taxon>Burkholderiales</taxon>
        <taxon>Alcaligenaceae</taxon>
        <taxon>Paralcaligenes</taxon>
    </lineage>
</organism>
<comment type="caution">
    <text evidence="7">The sequence shown here is derived from an EMBL/GenBank/DDBJ whole genome shotgun (WGS) entry which is preliminary data.</text>
</comment>
<dbReference type="Gene3D" id="3.40.50.300">
    <property type="entry name" value="P-loop containing nucleotide triphosphate hydrolases"/>
    <property type="match status" value="1"/>
</dbReference>
<evidence type="ECO:0000256" key="4">
    <source>
        <dbReference type="ARBA" id="ARBA00022741"/>
    </source>
</evidence>
<keyword evidence="4" id="KW-0547">Nucleotide-binding</keyword>
<comment type="similarity">
    <text evidence="1">Belongs to the ABC transporter superfamily.</text>
</comment>
<dbReference type="PANTHER" id="PTHR42788">
    <property type="entry name" value="TAURINE IMPORT ATP-BINDING PROTEIN-RELATED"/>
    <property type="match status" value="1"/>
</dbReference>
<dbReference type="SUPFAM" id="SSF52540">
    <property type="entry name" value="P-loop containing nucleoside triphosphate hydrolases"/>
    <property type="match status" value="1"/>
</dbReference>
<evidence type="ECO:0000256" key="5">
    <source>
        <dbReference type="ARBA" id="ARBA00022840"/>
    </source>
</evidence>
<dbReference type="InterPro" id="IPR003593">
    <property type="entry name" value="AAA+_ATPase"/>
</dbReference>
<dbReference type="Proteomes" id="UP000295525">
    <property type="component" value="Unassembled WGS sequence"/>
</dbReference>
<keyword evidence="2" id="KW-0813">Transport</keyword>
<evidence type="ECO:0000259" key="6">
    <source>
        <dbReference type="PROSITE" id="PS50893"/>
    </source>
</evidence>
<dbReference type="GO" id="GO:0016887">
    <property type="term" value="F:ATP hydrolysis activity"/>
    <property type="evidence" value="ECO:0007669"/>
    <property type="project" value="InterPro"/>
</dbReference>
<protein>
    <submittedName>
        <fullName evidence="7">NitT/TauT family transport system ATP-binding protein</fullName>
    </submittedName>
</protein>
<dbReference type="Pfam" id="PF00005">
    <property type="entry name" value="ABC_tran"/>
    <property type="match status" value="1"/>
</dbReference>
<dbReference type="InterPro" id="IPR027417">
    <property type="entry name" value="P-loop_NTPase"/>
</dbReference>
<feature type="domain" description="ABC transporter" evidence="6">
    <location>
        <begin position="15"/>
        <end position="250"/>
    </location>
</feature>
<keyword evidence="3" id="KW-1003">Cell membrane</keyword>